<dbReference type="EMBL" id="SIXC01000001">
    <property type="protein sequence ID" value="TBH81906.1"/>
    <property type="molecule type" value="Genomic_DNA"/>
</dbReference>
<dbReference type="InterPro" id="IPR025117">
    <property type="entry name" value="DUF4037"/>
</dbReference>
<dbReference type="RefSeq" id="WP_130957723.1">
    <property type="nucleotide sequence ID" value="NZ_DBFBQU010000255.1"/>
</dbReference>
<dbReference type="Pfam" id="PF13228">
    <property type="entry name" value="DUF4037"/>
    <property type="match status" value="1"/>
</dbReference>
<proteinExistence type="predicted"/>
<keyword evidence="3" id="KW-1185">Reference proteome</keyword>
<sequence>MRLPSEAVVPGAAKSGQDLARDFYTACRPSLMADIPEIMARAAVGLAGEGSECFGCDDALSRDHDFGPGFCLWLPQAELAAALPKLEKALARLPQEFGGYASRLAPHARQGRVGPLALERFYAFFTGLEQPPTGNLQWLTIPEYQLAACTNGAVFEDQAGLFSFWRAALLAYYPEDVRLKKLTARCMVMAQAGQYNLPRCLRRGDGAAALLALARFAEAALSLVYLCNRRYMPFYKWAARLAAPLPVLGASAADLLRRVSATPLLGGPDPAAILNPVEDFCAQTASWLRGQGLSDAQGDWLWAHGPRILRHVADAELRRMDLLQA</sequence>
<protein>
    <submittedName>
        <fullName evidence="2">DUF4037 domain-containing protein</fullName>
    </submittedName>
</protein>
<evidence type="ECO:0000313" key="2">
    <source>
        <dbReference type="EMBL" id="TBH81906.1"/>
    </source>
</evidence>
<dbReference type="AlphaFoldDB" id="A0A6H3FC02"/>
<dbReference type="Proteomes" id="UP000292919">
    <property type="component" value="Unassembled WGS sequence"/>
</dbReference>
<comment type="caution">
    <text evidence="2">The sequence shown here is derived from an EMBL/GenBank/DDBJ whole genome shotgun (WGS) entry which is preliminary data.</text>
</comment>
<evidence type="ECO:0000259" key="1">
    <source>
        <dbReference type="Pfam" id="PF13228"/>
    </source>
</evidence>
<name>A0A6H3FC02_9BACT</name>
<organism evidence="2 3">
    <name type="scientific">Desulfovibrio legallii</name>
    <dbReference type="NCBI Taxonomy" id="571438"/>
    <lineage>
        <taxon>Bacteria</taxon>
        <taxon>Pseudomonadati</taxon>
        <taxon>Thermodesulfobacteriota</taxon>
        <taxon>Desulfovibrionia</taxon>
        <taxon>Desulfovibrionales</taxon>
        <taxon>Desulfovibrionaceae</taxon>
        <taxon>Desulfovibrio</taxon>
    </lineage>
</organism>
<evidence type="ECO:0000313" key="3">
    <source>
        <dbReference type="Proteomes" id="UP000292919"/>
    </source>
</evidence>
<accession>A0A6H3FC02</accession>
<gene>
    <name evidence="2" type="ORF">EB812_01100</name>
</gene>
<feature type="domain" description="DUF4037" evidence="1">
    <location>
        <begin position="138"/>
        <end position="237"/>
    </location>
</feature>
<reference evidence="2 3" key="1">
    <citation type="submission" date="2018-12" db="EMBL/GenBank/DDBJ databases">
        <title>First genome draft of Desulfovibrio legallis sp. nov.</title>
        <authorList>
            <person name="Ben Dhia O."/>
            <person name="Najjari A."/>
            <person name="Ferjani R."/>
            <person name="Fhoula I."/>
            <person name="Fardeau M.-L."/>
            <person name="Boudabbous A."/>
            <person name="Ouzari H.I."/>
        </authorList>
    </citation>
    <scope>NUCLEOTIDE SEQUENCE [LARGE SCALE GENOMIC DNA]</scope>
    <source>
        <strain evidence="2 3">H1T</strain>
    </source>
</reference>